<dbReference type="CDD" id="cd08501">
    <property type="entry name" value="PBP2_Lpqw"/>
    <property type="match status" value="1"/>
</dbReference>
<feature type="region of interest" description="Disordered" evidence="1">
    <location>
        <begin position="1"/>
        <end position="24"/>
    </location>
</feature>
<sequence length="591" mass="64890">MHPSPQKTCEHEGTVSPATGVRARGRFTTVSRRTKVGVTALAAIALTLTACGGPSKTDSGLKGSEGTVGQADINPQDGSKVKDGGEFRWPVDQLPDNWNYNQLDGTNADGRRMIDTLMPNLYKQKADSTIEVNKDFLDDAKLASTDPQVLEFKINPKAKWSDGTALSWQDFEAMWKSLNGTDKAYEVAGTTGYEDIEKVEKGATDQDVKVTFKKKFAEWKGMFSPLYPKSMSSSAEEFNKGWADAPKVTAGPFKIGTIDRTGKLVTVVRDAAWWGQKPKLEKITFRQVDRPALADALANGQIDFFDIGSSIDNFTRAKSMQGVTIRQAITPDYSHITFNGADSSILKDAKLRVALMRGIDTKTISKALLGQMLKGDAQVTGNHFFLLGTKEYKDNSAIASFDKEAAKKQLDELGWKLEGETRKKDGKELVVRYVIPTPNPISDQIAKLVQSQLKEIGAKVDIQAVPSTDFFKQYVNVGNFDMTGFRWLSSATPISDSKGIYSLDPASTNQNYGRIGSEEVNKLLEQANGELDDAKRADLANEADKKIWELGHQLPLYQLPGAVAVKSNVANFGAVAFANRPYDYINMGFTE</sequence>
<protein>
    <submittedName>
        <fullName evidence="3">ABC transporter family substrate-binding protein</fullName>
    </submittedName>
</protein>
<proteinExistence type="predicted"/>
<dbReference type="EMBL" id="VSRL01000274">
    <property type="protein sequence ID" value="NKE62674.1"/>
    <property type="molecule type" value="Genomic_DNA"/>
</dbReference>
<evidence type="ECO:0000259" key="2">
    <source>
        <dbReference type="Pfam" id="PF00496"/>
    </source>
</evidence>
<accession>A0ABX1FV10</accession>
<keyword evidence="4" id="KW-1185">Reference proteome</keyword>
<evidence type="ECO:0000313" key="3">
    <source>
        <dbReference type="EMBL" id="NKE62674.1"/>
    </source>
</evidence>
<dbReference type="Gene3D" id="3.10.105.10">
    <property type="entry name" value="Dipeptide-binding Protein, Domain 3"/>
    <property type="match status" value="1"/>
</dbReference>
<name>A0ABX1FV10_9PSEU</name>
<dbReference type="PIRSF" id="PIRSF002741">
    <property type="entry name" value="MppA"/>
    <property type="match status" value="1"/>
</dbReference>
<dbReference type="Proteomes" id="UP001515943">
    <property type="component" value="Unassembled WGS sequence"/>
</dbReference>
<evidence type="ECO:0000313" key="4">
    <source>
        <dbReference type="Proteomes" id="UP001515943"/>
    </source>
</evidence>
<reference evidence="3 4" key="1">
    <citation type="submission" date="2019-08" db="EMBL/GenBank/DDBJ databases">
        <title>Lentzea from Indian Himalayas.</title>
        <authorList>
            <person name="Mandal S."/>
            <person name="Mallick Gupta A."/>
            <person name="Maiti P.K."/>
            <person name="Sarkar J."/>
            <person name="Mandal S."/>
        </authorList>
    </citation>
    <scope>NUCLEOTIDE SEQUENCE [LARGE SCALE GENOMIC DNA]</scope>
    <source>
        <strain evidence="3 4">PSKA42</strain>
    </source>
</reference>
<dbReference type="SUPFAM" id="SSF53850">
    <property type="entry name" value="Periplasmic binding protein-like II"/>
    <property type="match status" value="1"/>
</dbReference>
<organism evidence="3 4">
    <name type="scientific">Lentzea indica</name>
    <dbReference type="NCBI Taxonomy" id="2604800"/>
    <lineage>
        <taxon>Bacteria</taxon>
        <taxon>Bacillati</taxon>
        <taxon>Actinomycetota</taxon>
        <taxon>Actinomycetes</taxon>
        <taxon>Pseudonocardiales</taxon>
        <taxon>Pseudonocardiaceae</taxon>
        <taxon>Lentzea</taxon>
    </lineage>
</organism>
<gene>
    <name evidence="3" type="ORF">FXN61_40505</name>
</gene>
<comment type="caution">
    <text evidence="3">The sequence shown here is derived from an EMBL/GenBank/DDBJ whole genome shotgun (WGS) entry which is preliminary data.</text>
</comment>
<dbReference type="InterPro" id="IPR039424">
    <property type="entry name" value="SBP_5"/>
</dbReference>
<evidence type="ECO:0000256" key="1">
    <source>
        <dbReference type="SAM" id="MobiDB-lite"/>
    </source>
</evidence>
<dbReference type="Pfam" id="PF00496">
    <property type="entry name" value="SBP_bac_5"/>
    <property type="match status" value="1"/>
</dbReference>
<feature type="region of interest" description="Disordered" evidence="1">
    <location>
        <begin position="54"/>
        <end position="83"/>
    </location>
</feature>
<dbReference type="PANTHER" id="PTHR30290">
    <property type="entry name" value="PERIPLASMIC BINDING COMPONENT OF ABC TRANSPORTER"/>
    <property type="match status" value="1"/>
</dbReference>
<feature type="domain" description="Solute-binding protein family 5" evidence="2">
    <location>
        <begin position="143"/>
        <end position="492"/>
    </location>
</feature>
<dbReference type="PANTHER" id="PTHR30290:SF65">
    <property type="entry name" value="MONOACYL PHOSPHATIDYLINOSITOL TETRAMANNOSIDE-BINDING PROTEIN LPQW-RELATED"/>
    <property type="match status" value="1"/>
</dbReference>
<dbReference type="InterPro" id="IPR000914">
    <property type="entry name" value="SBP_5_dom"/>
</dbReference>
<dbReference type="Gene3D" id="3.90.76.10">
    <property type="entry name" value="Dipeptide-binding Protein, Domain 1"/>
    <property type="match status" value="1"/>
</dbReference>
<dbReference type="InterPro" id="IPR030678">
    <property type="entry name" value="Peptide/Ni-bd"/>
</dbReference>